<evidence type="ECO:0000256" key="1">
    <source>
        <dbReference type="ARBA" id="ARBA00001954"/>
    </source>
</evidence>
<dbReference type="Pfam" id="PF08007">
    <property type="entry name" value="JmjC_2"/>
    <property type="match status" value="1"/>
</dbReference>
<accession>A0A4Q7KEN5</accession>
<sequence>MVVRLAHLLAPQSAVEFIRTIYGRNYAHFSGEAGRFASLADWGALNNLLATQRFAFPRLRLAKQGDIVPEELYTEQVDTSGHAFYRRILTGQLVKQLRDGATLVIDRVDQAHQPLAQLASTLESEMRARVFVNLYASWGAAEGFGTHWDDHDVFVLQLDGHKRWKIFEPTRMWPLRDETAETPKPQSPPIAEFDLMAGDVLYLPHGWWHAASPCGQPSLHLSVGVAHQNGIDFVKWLTGIARDYEIFRQRVPLLGGDSARNKYLASIRGQLNELMNSDSVLDRFVEYSDGVSPGRPLFKLPDIGEQNTILENLTAEVVLLAPKATSRPNRDGDGFVLTALGRRWMFAEAARPIIDMLISGDGVTVQQVVESSPHLGPEQAADVVYTLLNAGVVAIQ</sequence>
<dbReference type="SMART" id="SM00558">
    <property type="entry name" value="JmjC"/>
    <property type="match status" value="1"/>
</dbReference>
<dbReference type="PANTHER" id="PTHR13096">
    <property type="entry name" value="MINA53 MYC INDUCED NUCLEAR ANTIGEN"/>
    <property type="match status" value="1"/>
</dbReference>
<comment type="cofactor">
    <cofactor evidence="1">
        <name>Fe(2+)</name>
        <dbReference type="ChEBI" id="CHEBI:29033"/>
    </cofactor>
</comment>
<dbReference type="EMBL" id="SGWQ01000016">
    <property type="protein sequence ID" value="RZS30510.1"/>
    <property type="molecule type" value="Genomic_DNA"/>
</dbReference>
<keyword evidence="3" id="KW-0408">Iron</keyword>
<dbReference type="GO" id="GO:0046872">
    <property type="term" value="F:metal ion binding"/>
    <property type="evidence" value="ECO:0007669"/>
    <property type="project" value="UniProtKB-KW"/>
</dbReference>
<evidence type="ECO:0000259" key="4">
    <source>
        <dbReference type="PROSITE" id="PS51184"/>
    </source>
</evidence>
<organism evidence="5 6">
    <name type="scientific">Herbihabitans rhizosphaerae</name>
    <dbReference type="NCBI Taxonomy" id="1872711"/>
    <lineage>
        <taxon>Bacteria</taxon>
        <taxon>Bacillati</taxon>
        <taxon>Actinomycetota</taxon>
        <taxon>Actinomycetes</taxon>
        <taxon>Pseudonocardiales</taxon>
        <taxon>Pseudonocardiaceae</taxon>
        <taxon>Herbihabitans</taxon>
    </lineage>
</organism>
<protein>
    <submittedName>
        <fullName evidence="5">Cupin superfamily protein</fullName>
    </submittedName>
</protein>
<evidence type="ECO:0000313" key="5">
    <source>
        <dbReference type="EMBL" id="RZS30510.1"/>
    </source>
</evidence>
<feature type="domain" description="JmjC" evidence="4">
    <location>
        <begin position="111"/>
        <end position="242"/>
    </location>
</feature>
<proteinExistence type="predicted"/>
<dbReference type="Proteomes" id="UP000294257">
    <property type="component" value="Unassembled WGS sequence"/>
</dbReference>
<dbReference type="RefSeq" id="WP_130348442.1">
    <property type="nucleotide sequence ID" value="NZ_SGWQ01000016.1"/>
</dbReference>
<dbReference type="InterPro" id="IPR039994">
    <property type="entry name" value="NO66-like"/>
</dbReference>
<evidence type="ECO:0000256" key="3">
    <source>
        <dbReference type="ARBA" id="ARBA00023004"/>
    </source>
</evidence>
<reference evidence="5 6" key="1">
    <citation type="submission" date="2019-02" db="EMBL/GenBank/DDBJ databases">
        <title>Genomic Encyclopedia of Type Strains, Phase IV (KMG-IV): sequencing the most valuable type-strain genomes for metagenomic binning, comparative biology and taxonomic classification.</title>
        <authorList>
            <person name="Goeker M."/>
        </authorList>
    </citation>
    <scope>NUCLEOTIDE SEQUENCE [LARGE SCALE GENOMIC DNA]</scope>
    <source>
        <strain evidence="5 6">DSM 101727</strain>
    </source>
</reference>
<dbReference type="PROSITE" id="PS51184">
    <property type="entry name" value="JMJC"/>
    <property type="match status" value="1"/>
</dbReference>
<name>A0A4Q7KEN5_9PSEU</name>
<dbReference type="InterPro" id="IPR003347">
    <property type="entry name" value="JmjC_dom"/>
</dbReference>
<dbReference type="Gene3D" id="2.60.120.650">
    <property type="entry name" value="Cupin"/>
    <property type="match status" value="1"/>
</dbReference>
<keyword evidence="6" id="KW-1185">Reference proteome</keyword>
<gene>
    <name evidence="5" type="ORF">EV193_11630</name>
</gene>
<dbReference type="AlphaFoldDB" id="A0A4Q7KEN5"/>
<dbReference type="PANTHER" id="PTHR13096:SF8">
    <property type="entry name" value="RIBOSOMAL OXYGENASE 1"/>
    <property type="match status" value="1"/>
</dbReference>
<evidence type="ECO:0000313" key="6">
    <source>
        <dbReference type="Proteomes" id="UP000294257"/>
    </source>
</evidence>
<keyword evidence="2" id="KW-0479">Metal-binding</keyword>
<dbReference type="OrthoDB" id="9764016at2"/>
<comment type="caution">
    <text evidence="5">The sequence shown here is derived from an EMBL/GenBank/DDBJ whole genome shotgun (WGS) entry which is preliminary data.</text>
</comment>
<dbReference type="SUPFAM" id="SSF51197">
    <property type="entry name" value="Clavaminate synthase-like"/>
    <property type="match status" value="1"/>
</dbReference>
<evidence type="ECO:0000256" key="2">
    <source>
        <dbReference type="ARBA" id="ARBA00022723"/>
    </source>
</evidence>